<comment type="caution">
    <text evidence="14">The sequence shown here is derived from an EMBL/GenBank/DDBJ whole genome shotgun (WGS) entry which is preliminary data.</text>
</comment>
<keyword evidence="5 14" id="KW-0808">Transferase</keyword>
<feature type="domain" description="GPI ethanolamine phosphate transferase 2 C-terminal" evidence="13">
    <location>
        <begin position="795"/>
        <end position="1008"/>
    </location>
</feature>
<evidence type="ECO:0000256" key="1">
    <source>
        <dbReference type="ARBA" id="ARBA00004477"/>
    </source>
</evidence>
<evidence type="ECO:0000313" key="15">
    <source>
        <dbReference type="Proteomes" id="UP000324632"/>
    </source>
</evidence>
<dbReference type="InterPro" id="IPR045687">
    <property type="entry name" value="PIGG/GPI7_C"/>
</dbReference>
<feature type="transmembrane region" description="Helical" evidence="12">
    <location>
        <begin position="800"/>
        <end position="817"/>
    </location>
</feature>
<dbReference type="GO" id="GO:0051267">
    <property type="term" value="F:CP2 mannose-ethanolamine phosphotransferase activity"/>
    <property type="evidence" value="ECO:0007669"/>
    <property type="project" value="TreeGrafter"/>
</dbReference>
<accession>A0A5A9NK52</accession>
<dbReference type="FunFam" id="3.40.720.10:FF:000018">
    <property type="entry name" value="Putative GPI ethanolamine phosphate transferase 2"/>
    <property type="match status" value="1"/>
</dbReference>
<dbReference type="UniPathway" id="UPA00196"/>
<evidence type="ECO:0000313" key="14">
    <source>
        <dbReference type="EMBL" id="KAA0709788.1"/>
    </source>
</evidence>
<evidence type="ECO:0000256" key="12">
    <source>
        <dbReference type="SAM" id="Phobius"/>
    </source>
</evidence>
<dbReference type="AlphaFoldDB" id="A0A5A9NK52"/>
<proteinExistence type="inferred from homology"/>
<dbReference type="EMBL" id="SOYY01000017">
    <property type="protein sequence ID" value="KAA0709788.1"/>
    <property type="molecule type" value="Genomic_DNA"/>
</dbReference>
<keyword evidence="7" id="KW-0256">Endoplasmic reticulum</keyword>
<evidence type="ECO:0000256" key="9">
    <source>
        <dbReference type="ARBA" id="ARBA00023136"/>
    </source>
</evidence>
<dbReference type="Pfam" id="PF01663">
    <property type="entry name" value="Phosphodiest"/>
    <property type="match status" value="1"/>
</dbReference>
<dbReference type="PANTHER" id="PTHR23072:SF0">
    <property type="entry name" value="GPI ETHANOLAMINE PHOSPHATE TRANSFERASE 2"/>
    <property type="match status" value="1"/>
</dbReference>
<dbReference type="PANTHER" id="PTHR23072">
    <property type="entry name" value="PHOSPHATIDYLINOSITOL GLYCAN-RELATED"/>
    <property type="match status" value="1"/>
</dbReference>
<feature type="transmembrane region" description="Helical" evidence="12">
    <location>
        <begin position="434"/>
        <end position="452"/>
    </location>
</feature>
<feature type="transmembrane region" description="Helical" evidence="12">
    <location>
        <begin position="697"/>
        <end position="718"/>
    </location>
</feature>
<gene>
    <name evidence="14" type="ORF">E1301_Tti022135</name>
</gene>
<comment type="subcellular location">
    <subcellularLocation>
        <location evidence="1">Endoplasmic reticulum membrane</location>
        <topology evidence="1">Multi-pass membrane protein</topology>
    </subcellularLocation>
</comment>
<feature type="transmembrane region" description="Helical" evidence="12">
    <location>
        <begin position="967"/>
        <end position="986"/>
    </location>
</feature>
<feature type="transmembrane region" description="Helical" evidence="12">
    <location>
        <begin position="501"/>
        <end position="526"/>
    </location>
</feature>
<reference evidence="14 15" key="1">
    <citation type="journal article" date="2019" name="Mol. Ecol. Resour.">
        <title>Chromosome-level genome assembly of Triplophysa tibetana, a fish adapted to the harsh high-altitude environment of the Tibetan Plateau.</title>
        <authorList>
            <person name="Yang X."/>
            <person name="Liu H."/>
            <person name="Ma Z."/>
            <person name="Zou Y."/>
            <person name="Zou M."/>
            <person name="Mao Y."/>
            <person name="Li X."/>
            <person name="Wang H."/>
            <person name="Chen T."/>
            <person name="Wang W."/>
            <person name="Yang R."/>
        </authorList>
    </citation>
    <scope>NUCLEOTIDE SEQUENCE [LARGE SCALE GENOMIC DNA]</scope>
    <source>
        <strain evidence="14">TTIB1903HZAU</strain>
        <tissue evidence="14">Muscle</tissue>
    </source>
</reference>
<keyword evidence="6 12" id="KW-0812">Transmembrane</keyword>
<dbReference type="CDD" id="cd16024">
    <property type="entry name" value="GPI_EPT_2"/>
    <property type="match status" value="1"/>
</dbReference>
<dbReference type="Pfam" id="PF19316">
    <property type="entry name" value="PIGO_PIGG"/>
    <property type="match status" value="1"/>
</dbReference>
<keyword evidence="15" id="KW-1185">Reference proteome</keyword>
<name>A0A5A9NK52_9TELE</name>
<keyword evidence="9 12" id="KW-0472">Membrane</keyword>
<dbReference type="SUPFAM" id="SSF53649">
    <property type="entry name" value="Alkaline phosphatase-like"/>
    <property type="match status" value="1"/>
</dbReference>
<feature type="transmembrane region" description="Helical" evidence="12">
    <location>
        <begin position="668"/>
        <end position="685"/>
    </location>
</feature>
<evidence type="ECO:0000256" key="6">
    <source>
        <dbReference type="ARBA" id="ARBA00022692"/>
    </source>
</evidence>
<organism evidence="14 15">
    <name type="scientific">Triplophysa tibetana</name>
    <dbReference type="NCBI Taxonomy" id="1572043"/>
    <lineage>
        <taxon>Eukaryota</taxon>
        <taxon>Metazoa</taxon>
        <taxon>Chordata</taxon>
        <taxon>Craniata</taxon>
        <taxon>Vertebrata</taxon>
        <taxon>Euteleostomi</taxon>
        <taxon>Actinopterygii</taxon>
        <taxon>Neopterygii</taxon>
        <taxon>Teleostei</taxon>
        <taxon>Ostariophysi</taxon>
        <taxon>Cypriniformes</taxon>
        <taxon>Nemacheilidae</taxon>
        <taxon>Triplophysa</taxon>
    </lineage>
</organism>
<evidence type="ECO:0000256" key="8">
    <source>
        <dbReference type="ARBA" id="ARBA00022989"/>
    </source>
</evidence>
<dbReference type="GO" id="GO:0006506">
    <property type="term" value="P:GPI anchor biosynthetic process"/>
    <property type="evidence" value="ECO:0007669"/>
    <property type="project" value="UniProtKB-UniPathway"/>
</dbReference>
<feature type="transmembrane region" description="Helical" evidence="12">
    <location>
        <begin position="998"/>
        <end position="1018"/>
    </location>
</feature>
<comment type="pathway">
    <text evidence="2">Glycolipid biosynthesis; glycosylphosphatidylinositol-anchor biosynthesis.</text>
</comment>
<keyword evidence="4" id="KW-0337">GPI-anchor biosynthesis</keyword>
<dbReference type="InterPro" id="IPR037674">
    <property type="entry name" value="PIG-G_N"/>
</dbReference>
<protein>
    <submittedName>
        <fullName evidence="14">GPI ethanolamine phosphate transferase 2</fullName>
    </submittedName>
</protein>
<keyword evidence="8 12" id="KW-1133">Transmembrane helix</keyword>
<evidence type="ECO:0000256" key="11">
    <source>
        <dbReference type="SAM" id="MobiDB-lite"/>
    </source>
</evidence>
<sequence length="1026" mass="113531">MFIMRLSSSVFALLCLMCEVLCIALFLRGFFPVPVKSSVSSKSKVSDLPPEPLTGSGTNASESPGPVFRRVVILLVDALREDFVFGSDGLRFMPYTRQVVERGSSHSFIAKARAPTVTMPRIKALTTGSIPGFIDVVMNLNSPALLEDNLIWQAKNAGKRIIFYGDDTWVRLFPKHFMEQDGTTSFFVSDYTEVDNNVTRHLDDTLKRDDWDILILHYLGLDHIGHISGPHSSLIGPKLTEMDDIVKKIHAALISKESEGTLPNLLVLCGDHGMTETGSHGGSSDPEINTPLVLISPAFRRKGGFEVPGVLEQVDLAPTLALGQGLPISKNSVGRLIPAVFEDLSLRDRLRFLQLNGHQLSCLLEDNNPSFHKEDGYELFRVAEKSHGSWMKLYMDGNTSEVLGNMGKKVLKQYLEALKAMSSALSKQLGKYDMYSMIMGMILVLILLLLAMPEALSREAAVDIPLAASLFSLPFYLLCLLGSALHVLICTSAGGLCYLCSLPWVLVFTLIILSSALMCALVTMAARRMPTSTKTPTKGSGWTLSELDVVLLVGTVGHTLSLSSSSFIEEEHQTWFFLLNTLCLAVFQDVCRKYFREQEEGGEEESFSSFSPAVELGMSAGSEKWLALATPLLTLTCCRLLRSLNHTGVQWAHLPDFGHWLNSADHKMFLSLLAALSLALIFLLIQRHCSLVSKIALSLGLLGVYSYRAAVGNVLFPWQHSSRAVSKLEVERWDGEFLTGERREESAMTRPRRADAAFSGSQRRLNLLFAEASAEVTEKNYRCLEGVSFCQSGGTVEARFVYVFVLGILFTGVKDLLRAQLTSSGGDGGRLKSRGLWEVYSGVVLLVALLFRAHNLPTLACCLLIQTVMAQFIWKRLHYDAAQTTIMHYWFGQAFFYFQGNSNNIGTVDISVGFVGLESYVEAPAVILTALSTYAGPLLWAFHLLCYLTSQRHRAVMGLGHGSYCFALLRSIPAVFYVVLVTGLRYHLFIWSVFSPKLLYEAMHTLITTAVCLCFTFMDQDRSGRL</sequence>
<evidence type="ECO:0000256" key="5">
    <source>
        <dbReference type="ARBA" id="ARBA00022679"/>
    </source>
</evidence>
<dbReference type="Gene3D" id="3.40.720.10">
    <property type="entry name" value="Alkaline Phosphatase, subunit A"/>
    <property type="match status" value="1"/>
</dbReference>
<evidence type="ECO:0000256" key="3">
    <source>
        <dbReference type="ARBA" id="ARBA00005315"/>
    </source>
</evidence>
<dbReference type="InterPro" id="IPR039527">
    <property type="entry name" value="PIGG/GPI7"/>
</dbReference>
<feature type="transmembrane region" description="Helical" evidence="12">
    <location>
        <begin position="464"/>
        <end position="489"/>
    </location>
</feature>
<keyword evidence="10" id="KW-0325">Glycoprotein</keyword>
<evidence type="ECO:0000256" key="4">
    <source>
        <dbReference type="ARBA" id="ARBA00022502"/>
    </source>
</evidence>
<feature type="transmembrane region" description="Helical" evidence="12">
    <location>
        <begin position="837"/>
        <end position="854"/>
    </location>
</feature>
<feature type="region of interest" description="Disordered" evidence="11">
    <location>
        <begin position="40"/>
        <end position="61"/>
    </location>
</feature>
<dbReference type="InterPro" id="IPR002591">
    <property type="entry name" value="Phosphodiest/P_Trfase"/>
</dbReference>
<evidence type="ECO:0000256" key="10">
    <source>
        <dbReference type="ARBA" id="ARBA00023180"/>
    </source>
</evidence>
<feature type="transmembrane region" description="Helical" evidence="12">
    <location>
        <begin position="925"/>
        <end position="946"/>
    </location>
</feature>
<evidence type="ECO:0000256" key="7">
    <source>
        <dbReference type="ARBA" id="ARBA00022824"/>
    </source>
</evidence>
<dbReference type="InterPro" id="IPR017850">
    <property type="entry name" value="Alkaline_phosphatase_core_sf"/>
</dbReference>
<evidence type="ECO:0000256" key="2">
    <source>
        <dbReference type="ARBA" id="ARBA00004687"/>
    </source>
</evidence>
<comment type="similarity">
    <text evidence="3">Belongs to the PIGG/PIGN/PIGO family. PIGG subfamily.</text>
</comment>
<dbReference type="GO" id="GO:0005789">
    <property type="term" value="C:endoplasmic reticulum membrane"/>
    <property type="evidence" value="ECO:0007669"/>
    <property type="project" value="UniProtKB-SubCell"/>
</dbReference>
<dbReference type="Proteomes" id="UP000324632">
    <property type="component" value="Chromosome 17"/>
</dbReference>
<evidence type="ECO:0000259" key="13">
    <source>
        <dbReference type="Pfam" id="PF19316"/>
    </source>
</evidence>